<keyword evidence="2" id="KW-0732">Signal</keyword>
<evidence type="ECO:0000313" key="4">
    <source>
        <dbReference type="EMBL" id="CAL1362998.1"/>
    </source>
</evidence>
<feature type="disulfide bond" evidence="1">
    <location>
        <begin position="50"/>
        <end position="64"/>
    </location>
</feature>
<gene>
    <name evidence="4" type="ORF">LTRI10_LOCUS9722</name>
</gene>
<name>A0AAV2D0W5_9ROSI</name>
<dbReference type="InterPro" id="IPR018371">
    <property type="entry name" value="Chitin-binding_1_CS"/>
</dbReference>
<dbReference type="PROSITE" id="PS00026">
    <property type="entry name" value="CHIT_BIND_I_1"/>
    <property type="match status" value="1"/>
</dbReference>
<evidence type="ECO:0000256" key="1">
    <source>
        <dbReference type="PROSITE-ProRule" id="PRU00261"/>
    </source>
</evidence>
<proteinExistence type="predicted"/>
<dbReference type="Proteomes" id="UP001497516">
    <property type="component" value="Chromosome 10"/>
</dbReference>
<reference evidence="4 5" key="1">
    <citation type="submission" date="2024-04" db="EMBL/GenBank/DDBJ databases">
        <authorList>
            <person name="Fracassetti M."/>
        </authorList>
    </citation>
    <scope>NUCLEOTIDE SEQUENCE [LARGE SCALE GENOMIC DNA]</scope>
</reference>
<dbReference type="InterPro" id="IPR001002">
    <property type="entry name" value="Chitin-bd_1"/>
</dbReference>
<dbReference type="GO" id="GO:0008061">
    <property type="term" value="F:chitin binding"/>
    <property type="evidence" value="ECO:0007669"/>
    <property type="project" value="UniProtKB-UniRule"/>
</dbReference>
<dbReference type="PROSITE" id="PS50941">
    <property type="entry name" value="CHIT_BIND_I_2"/>
    <property type="match status" value="1"/>
</dbReference>
<protein>
    <recommendedName>
        <fullName evidence="3">Chitin-binding type-1 domain-containing protein</fullName>
    </recommendedName>
</protein>
<evidence type="ECO:0000313" key="5">
    <source>
        <dbReference type="Proteomes" id="UP001497516"/>
    </source>
</evidence>
<organism evidence="4 5">
    <name type="scientific">Linum trigynum</name>
    <dbReference type="NCBI Taxonomy" id="586398"/>
    <lineage>
        <taxon>Eukaryota</taxon>
        <taxon>Viridiplantae</taxon>
        <taxon>Streptophyta</taxon>
        <taxon>Embryophyta</taxon>
        <taxon>Tracheophyta</taxon>
        <taxon>Spermatophyta</taxon>
        <taxon>Magnoliopsida</taxon>
        <taxon>eudicotyledons</taxon>
        <taxon>Gunneridae</taxon>
        <taxon>Pentapetalae</taxon>
        <taxon>rosids</taxon>
        <taxon>fabids</taxon>
        <taxon>Malpighiales</taxon>
        <taxon>Linaceae</taxon>
        <taxon>Linum</taxon>
    </lineage>
</organism>
<sequence length="171" mass="18092">MKRAASQVTVLIIIVLMSPPPAVAAVESDDHTCACQPMTTGCAQCGAGRCCSDFGYCGSAVGYCTPCNCANDDGTTHVCNPCYCLGGCPEPEPEPEPPEPDHDRDDEKMLLIDATYDPNLDNKASSSDVVAGRRHSVYDDHQYGYAAVRGPPPSNVSTHNNIVAGQCLLVK</sequence>
<evidence type="ECO:0000259" key="3">
    <source>
        <dbReference type="PROSITE" id="PS50941"/>
    </source>
</evidence>
<feature type="signal peptide" evidence="2">
    <location>
        <begin position="1"/>
        <end position="25"/>
    </location>
</feature>
<feature type="chain" id="PRO_5043595365" description="Chitin-binding type-1 domain-containing protein" evidence="2">
    <location>
        <begin position="26"/>
        <end position="171"/>
    </location>
</feature>
<keyword evidence="1" id="KW-1015">Disulfide bond</keyword>
<feature type="domain" description="Chitin-binding type-1" evidence="3">
    <location>
        <begin position="30"/>
        <end position="81"/>
    </location>
</feature>
<comment type="caution">
    <text evidence="1">Lacks conserved residue(s) required for the propagation of feature annotation.</text>
</comment>
<dbReference type="EMBL" id="OZ034814">
    <property type="protein sequence ID" value="CAL1362998.1"/>
    <property type="molecule type" value="Genomic_DNA"/>
</dbReference>
<feature type="disulfide bond" evidence="1">
    <location>
        <begin position="45"/>
        <end position="57"/>
    </location>
</feature>
<keyword evidence="1" id="KW-0147">Chitin-binding</keyword>
<accession>A0AAV2D0W5</accession>
<dbReference type="AlphaFoldDB" id="A0AAV2D0W5"/>
<keyword evidence="5" id="KW-1185">Reference proteome</keyword>
<evidence type="ECO:0000256" key="2">
    <source>
        <dbReference type="SAM" id="SignalP"/>
    </source>
</evidence>